<dbReference type="OrthoDB" id="4221725at2"/>
<evidence type="ECO:0000259" key="2">
    <source>
        <dbReference type="Pfam" id="PF07853"/>
    </source>
</evidence>
<keyword evidence="1" id="KW-0812">Transmembrane</keyword>
<proteinExistence type="predicted"/>
<keyword evidence="1" id="KW-0472">Membrane</keyword>
<sequence>MSDADRPDFPWRWLLPSLALLLCLTVWGIGIYPRLPERVPQHIGPDGIDAWTEKSVGAVFVPVFVHAGNVALTAAVAAATLRMRPADEIPPGQRASALVNRPSTRASAARTARATLQLALCIGLSLAVTCAVMWRTEPDPHVPAWLFAAVLAPVALGVVLVLAAAVRDRRERRK</sequence>
<feature type="domain" description="DUF1648" evidence="2">
    <location>
        <begin position="20"/>
        <end position="64"/>
    </location>
</feature>
<gene>
    <name evidence="3" type="ORF">F0L17_04715</name>
</gene>
<protein>
    <submittedName>
        <fullName evidence="3">DUF1648 domain-containing protein</fullName>
    </submittedName>
</protein>
<dbReference type="RefSeq" id="WP_155070088.1">
    <property type="nucleotide sequence ID" value="NZ_WIXO01000001.1"/>
</dbReference>
<feature type="transmembrane region" description="Helical" evidence="1">
    <location>
        <begin position="146"/>
        <end position="166"/>
    </location>
</feature>
<dbReference type="InterPro" id="IPR012867">
    <property type="entry name" value="DUF1648"/>
</dbReference>
<feature type="transmembrane region" description="Helical" evidence="1">
    <location>
        <begin position="13"/>
        <end position="32"/>
    </location>
</feature>
<dbReference type="Pfam" id="PF07853">
    <property type="entry name" value="DUF1648"/>
    <property type="match status" value="1"/>
</dbReference>
<reference evidence="3 4" key="1">
    <citation type="submission" date="2019-11" db="EMBL/GenBank/DDBJ databases">
        <authorList>
            <person name="Yuan L."/>
        </authorList>
    </citation>
    <scope>NUCLEOTIDE SEQUENCE [LARGE SCALE GENOMIC DNA]</scope>
    <source>
        <strain evidence="3 4">TRM43335</strain>
    </source>
</reference>
<dbReference type="Proteomes" id="UP000473014">
    <property type="component" value="Unassembled WGS sequence"/>
</dbReference>
<keyword evidence="4" id="KW-1185">Reference proteome</keyword>
<dbReference type="EMBL" id="WIXO01000001">
    <property type="protein sequence ID" value="MTE18440.1"/>
    <property type="molecule type" value="Genomic_DNA"/>
</dbReference>
<evidence type="ECO:0000313" key="4">
    <source>
        <dbReference type="Proteomes" id="UP000473014"/>
    </source>
</evidence>
<feature type="transmembrane region" description="Helical" evidence="1">
    <location>
        <begin position="114"/>
        <end position="134"/>
    </location>
</feature>
<name>A0A6G2B857_9ACTN</name>
<keyword evidence="1" id="KW-1133">Transmembrane helix</keyword>
<dbReference type="AlphaFoldDB" id="A0A6G2B857"/>
<accession>A0A6G2B857</accession>
<organism evidence="3 4">
    <name type="scientific">Streptomyces taklimakanensis</name>
    <dbReference type="NCBI Taxonomy" id="2569853"/>
    <lineage>
        <taxon>Bacteria</taxon>
        <taxon>Bacillati</taxon>
        <taxon>Actinomycetota</taxon>
        <taxon>Actinomycetes</taxon>
        <taxon>Kitasatosporales</taxon>
        <taxon>Streptomycetaceae</taxon>
        <taxon>Streptomyces</taxon>
    </lineage>
</organism>
<evidence type="ECO:0000313" key="3">
    <source>
        <dbReference type="EMBL" id="MTE18440.1"/>
    </source>
</evidence>
<evidence type="ECO:0000256" key="1">
    <source>
        <dbReference type="SAM" id="Phobius"/>
    </source>
</evidence>
<comment type="caution">
    <text evidence="3">The sequence shown here is derived from an EMBL/GenBank/DDBJ whole genome shotgun (WGS) entry which is preliminary data.</text>
</comment>